<keyword evidence="2" id="KW-0812">Transmembrane</keyword>
<evidence type="ECO:0000313" key="3">
    <source>
        <dbReference type="EnsemblMetazoa" id="XP_019761155.1"/>
    </source>
</evidence>
<dbReference type="RefSeq" id="XP_019761154.1">
    <property type="nucleotide sequence ID" value="XM_019905595.2"/>
</dbReference>
<evidence type="ECO:0000256" key="2">
    <source>
        <dbReference type="SAM" id="Phobius"/>
    </source>
</evidence>
<keyword evidence="4" id="KW-1185">Reference proteome</keyword>
<sequence>MHFWINKGNQQGHYWPRSCRLVRPPPEAVANYLARHPRGFYPKPMVTPVRRFQSLESVSNNGLRYNRSSPGHRPNRQATSNAHVVYYNTSPNVRIEREISVDVDHEETNAQNLENIELELYIHKFKLALLGFAFLAICVLFGANYLSTGQLWRLGVETLVVISVLLIVLLLGAIIIMYLDERHNANVAIANQQNAERRSIQLETEYAEEQEPQRPTQLSIDDSGMREMSPPPYHIAIRLTNQTELEEIQIYNDQSPPPPYEKAVT</sequence>
<dbReference type="EnsemblMetazoa" id="XM_019905595.1">
    <property type="protein sequence ID" value="XP_019761154.1"/>
    <property type="gene ID" value="LOC109538379"/>
</dbReference>
<dbReference type="KEGG" id="dpa:109538379"/>
<reference evidence="4" key="1">
    <citation type="journal article" date="2013" name="Genome Biol.">
        <title>Draft genome of the mountain pine beetle, Dendroctonus ponderosae Hopkins, a major forest pest.</title>
        <authorList>
            <person name="Keeling C.I."/>
            <person name="Yuen M.M."/>
            <person name="Liao N.Y."/>
            <person name="Docking T.R."/>
            <person name="Chan S.K."/>
            <person name="Taylor G.A."/>
            <person name="Palmquist D.L."/>
            <person name="Jackman S.D."/>
            <person name="Nguyen A."/>
            <person name="Li M."/>
            <person name="Henderson H."/>
            <person name="Janes J.K."/>
            <person name="Zhao Y."/>
            <person name="Pandoh P."/>
            <person name="Moore R."/>
            <person name="Sperling F.A."/>
            <person name="Huber D.P."/>
            <person name="Birol I."/>
            <person name="Jones S.J."/>
            <person name="Bohlmann J."/>
        </authorList>
    </citation>
    <scope>NUCLEOTIDE SEQUENCE</scope>
</reference>
<keyword evidence="2" id="KW-1133">Transmembrane helix</keyword>
<dbReference type="GeneID" id="109538379"/>
<feature type="region of interest" description="Disordered" evidence="1">
    <location>
        <begin position="206"/>
        <end position="225"/>
    </location>
</feature>
<accession>A0AAR5PJE0</accession>
<organism evidence="3 4">
    <name type="scientific">Dendroctonus ponderosae</name>
    <name type="common">Mountain pine beetle</name>
    <dbReference type="NCBI Taxonomy" id="77166"/>
    <lineage>
        <taxon>Eukaryota</taxon>
        <taxon>Metazoa</taxon>
        <taxon>Ecdysozoa</taxon>
        <taxon>Arthropoda</taxon>
        <taxon>Hexapoda</taxon>
        <taxon>Insecta</taxon>
        <taxon>Pterygota</taxon>
        <taxon>Neoptera</taxon>
        <taxon>Endopterygota</taxon>
        <taxon>Coleoptera</taxon>
        <taxon>Polyphaga</taxon>
        <taxon>Cucujiformia</taxon>
        <taxon>Curculionidae</taxon>
        <taxon>Scolytinae</taxon>
        <taxon>Dendroctonus</taxon>
    </lineage>
</organism>
<evidence type="ECO:0000313" key="4">
    <source>
        <dbReference type="Proteomes" id="UP000019118"/>
    </source>
</evidence>
<proteinExistence type="predicted"/>
<feature type="transmembrane region" description="Helical" evidence="2">
    <location>
        <begin position="127"/>
        <end position="146"/>
    </location>
</feature>
<dbReference type="EnsemblMetazoa" id="XM_019905596.1">
    <property type="protein sequence ID" value="XP_019761155.1"/>
    <property type="gene ID" value="LOC109538379"/>
</dbReference>
<evidence type="ECO:0000256" key="1">
    <source>
        <dbReference type="SAM" id="MobiDB-lite"/>
    </source>
</evidence>
<name>A0AAR5PJE0_DENPD</name>
<dbReference type="RefSeq" id="XP_019761155.1">
    <property type="nucleotide sequence ID" value="XM_019905596.2"/>
</dbReference>
<dbReference type="Proteomes" id="UP000019118">
    <property type="component" value="Unassembled WGS sequence"/>
</dbReference>
<dbReference type="AlphaFoldDB" id="A0AAR5PJE0"/>
<keyword evidence="2" id="KW-0472">Membrane</keyword>
<feature type="transmembrane region" description="Helical" evidence="2">
    <location>
        <begin position="158"/>
        <end position="179"/>
    </location>
</feature>
<reference evidence="3" key="2">
    <citation type="submission" date="2024-08" db="UniProtKB">
        <authorList>
            <consortium name="EnsemblMetazoa"/>
        </authorList>
    </citation>
    <scope>IDENTIFICATION</scope>
</reference>
<protein>
    <submittedName>
        <fullName evidence="3">Uncharacterized protein</fullName>
    </submittedName>
</protein>